<dbReference type="InterPro" id="IPR003779">
    <property type="entry name" value="CMD-like"/>
</dbReference>
<dbReference type="Proteomes" id="UP000246722">
    <property type="component" value="Unassembled WGS sequence"/>
</dbReference>
<accession>A0A317ZRF8</accession>
<gene>
    <name evidence="2" type="ORF">CTB96_17735</name>
</gene>
<feature type="domain" description="Carboxymuconolactone decarboxylase-like" evidence="1">
    <location>
        <begin position="115"/>
        <end position="178"/>
    </location>
</feature>
<dbReference type="RefSeq" id="WP_110128105.1">
    <property type="nucleotide sequence ID" value="NZ_QHLY01000012.1"/>
</dbReference>
<evidence type="ECO:0000259" key="1">
    <source>
        <dbReference type="Pfam" id="PF02627"/>
    </source>
</evidence>
<keyword evidence="3" id="KW-1185">Reference proteome</keyword>
<evidence type="ECO:0000313" key="2">
    <source>
        <dbReference type="EMBL" id="PXA68438.1"/>
    </source>
</evidence>
<dbReference type="EMBL" id="QHLY01000012">
    <property type="protein sequence ID" value="PXA68438.1"/>
    <property type="molecule type" value="Genomic_DNA"/>
</dbReference>
<dbReference type="NCBIfam" id="TIGR00778">
    <property type="entry name" value="ahpD_dom"/>
    <property type="match status" value="1"/>
</dbReference>
<dbReference type="Gene3D" id="1.20.1290.10">
    <property type="entry name" value="AhpD-like"/>
    <property type="match status" value="2"/>
</dbReference>
<dbReference type="InterPro" id="IPR029032">
    <property type="entry name" value="AhpD-like"/>
</dbReference>
<dbReference type="AlphaFoldDB" id="A0A317ZRF8"/>
<dbReference type="PANTHER" id="PTHR33930:SF2">
    <property type="entry name" value="BLR3452 PROTEIN"/>
    <property type="match status" value="1"/>
</dbReference>
<feature type="domain" description="Carboxymuconolactone decarboxylase-like" evidence="1">
    <location>
        <begin position="22"/>
        <end position="89"/>
    </location>
</feature>
<dbReference type="GO" id="GO:0051920">
    <property type="term" value="F:peroxiredoxin activity"/>
    <property type="evidence" value="ECO:0007669"/>
    <property type="project" value="InterPro"/>
</dbReference>
<dbReference type="OrthoDB" id="9801997at2"/>
<evidence type="ECO:0000313" key="3">
    <source>
        <dbReference type="Proteomes" id="UP000246722"/>
    </source>
</evidence>
<comment type="caution">
    <text evidence="2">The sequence shown here is derived from an EMBL/GenBank/DDBJ whole genome shotgun (WGS) entry which is preliminary data.</text>
</comment>
<sequence>MSDHVETRVKISEAATSNIRSFRLYRRFADEVWASPDIDARTTEILAVGVTHVTHCSTCVDFHSRKARALGVSAAELTEAGVLAAAMQTLAVVLLDPAAATDPFLELPFDGTVVHLDPKTKTLVVLAAAVALSHGELTTRARLAAEQAGATAAELSKASRVAAALVAGSAIHYLADIAHVYTEPDLAD</sequence>
<dbReference type="InterPro" id="IPR004675">
    <property type="entry name" value="AhpD_core"/>
</dbReference>
<protein>
    <recommendedName>
        <fullName evidence="1">Carboxymuconolactone decarboxylase-like domain-containing protein</fullName>
    </recommendedName>
</protein>
<dbReference type="SUPFAM" id="SSF69118">
    <property type="entry name" value="AhpD-like"/>
    <property type="match status" value="2"/>
</dbReference>
<dbReference type="PANTHER" id="PTHR33930">
    <property type="entry name" value="ALKYL HYDROPEROXIDE REDUCTASE AHPD"/>
    <property type="match status" value="1"/>
</dbReference>
<organism evidence="2 3">
    <name type="scientific">Cryobacterium arcticum</name>
    <dbReference type="NCBI Taxonomy" id="670052"/>
    <lineage>
        <taxon>Bacteria</taxon>
        <taxon>Bacillati</taxon>
        <taxon>Actinomycetota</taxon>
        <taxon>Actinomycetes</taxon>
        <taxon>Micrococcales</taxon>
        <taxon>Microbacteriaceae</taxon>
        <taxon>Cryobacterium</taxon>
    </lineage>
</organism>
<proteinExistence type="predicted"/>
<reference evidence="2 3" key="1">
    <citation type="submission" date="2018-05" db="EMBL/GenBank/DDBJ databases">
        <title>Genetic diversity of glacier-inhabiting Cryobacterium bacteria in China and description of Cryobacterium mengkeensis sp. nov. and Arthrobacter glacialis sp. nov.</title>
        <authorList>
            <person name="Liu Q."/>
            <person name="Xin Y.-H."/>
        </authorList>
    </citation>
    <scope>NUCLEOTIDE SEQUENCE [LARGE SCALE GENOMIC DNA]</scope>
    <source>
        <strain evidence="2 3">SK-1</strain>
    </source>
</reference>
<name>A0A317ZRF8_9MICO</name>
<dbReference type="Pfam" id="PF02627">
    <property type="entry name" value="CMD"/>
    <property type="match status" value="2"/>
</dbReference>